<dbReference type="AlphaFoldDB" id="E1ZYG9"/>
<name>E1ZYG9_CAMFO</name>
<dbReference type="OMA" id="LIEEDDC"/>
<dbReference type="FunCoup" id="E1ZYG9">
    <property type="interactions" value="37"/>
</dbReference>
<evidence type="ECO:0000259" key="2">
    <source>
        <dbReference type="PROSITE" id="PS50017"/>
    </source>
</evidence>
<dbReference type="GO" id="GO:0007165">
    <property type="term" value="P:signal transduction"/>
    <property type="evidence" value="ECO:0007669"/>
    <property type="project" value="InterPro"/>
</dbReference>
<dbReference type="InParanoid" id="E1ZYG9"/>
<feature type="region of interest" description="Disordered" evidence="1">
    <location>
        <begin position="111"/>
        <end position="131"/>
    </location>
</feature>
<dbReference type="InterPro" id="IPR011029">
    <property type="entry name" value="DEATH-like_dom_sf"/>
</dbReference>
<dbReference type="KEGG" id="cfo:105256948"/>
<feature type="domain" description="Death" evidence="2">
    <location>
        <begin position="161"/>
        <end position="245"/>
    </location>
</feature>
<dbReference type="SUPFAM" id="SSF47986">
    <property type="entry name" value="DEATH domain"/>
    <property type="match status" value="1"/>
</dbReference>
<evidence type="ECO:0000256" key="1">
    <source>
        <dbReference type="SAM" id="MobiDB-lite"/>
    </source>
</evidence>
<proteinExistence type="predicted"/>
<dbReference type="Pfam" id="PF00531">
    <property type="entry name" value="Death"/>
    <property type="match status" value="1"/>
</dbReference>
<dbReference type="EMBL" id="GL435215">
    <property type="protein sequence ID" value="EFN73766.1"/>
    <property type="molecule type" value="Genomic_DNA"/>
</dbReference>
<gene>
    <name evidence="3" type="ORF">EAG_02551</name>
</gene>
<evidence type="ECO:0000313" key="3">
    <source>
        <dbReference type="EMBL" id="EFN73766.1"/>
    </source>
</evidence>
<dbReference type="InterPro" id="IPR000488">
    <property type="entry name" value="Death_dom"/>
</dbReference>
<dbReference type="OrthoDB" id="100767at2759"/>
<dbReference type="SMART" id="SM00005">
    <property type="entry name" value="DEATH"/>
    <property type="match status" value="1"/>
</dbReference>
<evidence type="ECO:0000313" key="4">
    <source>
        <dbReference type="Proteomes" id="UP000000311"/>
    </source>
</evidence>
<dbReference type="Gene3D" id="1.10.533.10">
    <property type="entry name" value="Death Domain, Fas"/>
    <property type="match status" value="2"/>
</dbReference>
<accession>E1ZYG9</accession>
<protein>
    <recommendedName>
        <fullName evidence="2">Death domain-containing protein</fullName>
    </recommendedName>
</protein>
<reference evidence="3 4" key="1">
    <citation type="journal article" date="2010" name="Science">
        <title>Genomic comparison of the ants Camponotus floridanus and Harpegnathos saltator.</title>
        <authorList>
            <person name="Bonasio R."/>
            <person name="Zhang G."/>
            <person name="Ye C."/>
            <person name="Mutti N.S."/>
            <person name="Fang X."/>
            <person name="Qin N."/>
            <person name="Donahue G."/>
            <person name="Yang P."/>
            <person name="Li Q."/>
            <person name="Li C."/>
            <person name="Zhang P."/>
            <person name="Huang Z."/>
            <person name="Berger S.L."/>
            <person name="Reinberg D."/>
            <person name="Wang J."/>
            <person name="Liebig J."/>
        </authorList>
    </citation>
    <scope>NUCLEOTIDE SEQUENCE [LARGE SCALE GENOMIC DNA]</scope>
    <source>
        <strain evidence="4">C129</strain>
    </source>
</reference>
<keyword evidence="4" id="KW-1185">Reference proteome</keyword>
<organism evidence="4">
    <name type="scientific">Camponotus floridanus</name>
    <name type="common">Florida carpenter ant</name>
    <dbReference type="NCBI Taxonomy" id="104421"/>
    <lineage>
        <taxon>Eukaryota</taxon>
        <taxon>Metazoa</taxon>
        <taxon>Ecdysozoa</taxon>
        <taxon>Arthropoda</taxon>
        <taxon>Hexapoda</taxon>
        <taxon>Insecta</taxon>
        <taxon>Pterygota</taxon>
        <taxon>Neoptera</taxon>
        <taxon>Endopterygota</taxon>
        <taxon>Hymenoptera</taxon>
        <taxon>Apocrita</taxon>
        <taxon>Aculeata</taxon>
        <taxon>Formicoidea</taxon>
        <taxon>Formicidae</taxon>
        <taxon>Formicinae</taxon>
        <taxon>Camponotus</taxon>
    </lineage>
</organism>
<dbReference type="STRING" id="104421.E1ZYG9"/>
<dbReference type="CDD" id="cd01670">
    <property type="entry name" value="Death"/>
    <property type="match status" value="1"/>
</dbReference>
<sequence length="247" mass="29225">MLEKYDILRQEFLSKAELFINSGTLDELKLYYKHKIESKRKLSKVTDLQTLIRLLEKRGIVSYDQIEPLRYISKKFVADPNLESKLQDYENFVKNMPQLYLCNMYQSDEVPTSSISESPSSSNLSQSTLESSAESFSHTTQTLCFEQEERNNLNDRRKLLQQTVLLQLKDRLGRSWRDVARHLNIRECEIDAIQSKYPFDLKEQSYQILRMYISQSNTEQWAINLIRALEKGRRKDLKELVEELVLR</sequence>
<dbReference type="Proteomes" id="UP000000311">
    <property type="component" value="Unassembled WGS sequence"/>
</dbReference>
<dbReference type="PROSITE" id="PS50017">
    <property type="entry name" value="DEATH_DOMAIN"/>
    <property type="match status" value="1"/>
</dbReference>